<dbReference type="AlphaFoldDB" id="A0A9W9U4W2"/>
<dbReference type="OrthoDB" id="5411673at2759"/>
<sequence length="126" mass="14183">MSNPPSSNVLMDFLNGSFNGDPADARAFCERTMTPNFVRLQAGGDRTDFERSVEKIAHFRANGKWDPSMKFFAQDGNKVSARVVGDVQIGDEPAKKLELMIMAEMNEQGLFERIWEQIAEYTTGEE</sequence>
<keyword evidence="2" id="KW-1185">Reference proteome</keyword>
<proteinExistence type="predicted"/>
<dbReference type="Proteomes" id="UP001147746">
    <property type="component" value="Unassembled WGS sequence"/>
</dbReference>
<dbReference type="EMBL" id="JAPZBO010000005">
    <property type="protein sequence ID" value="KAJ5315544.1"/>
    <property type="molecule type" value="Genomic_DNA"/>
</dbReference>
<protein>
    <submittedName>
        <fullName evidence="1">Uncharacterized protein</fullName>
    </submittedName>
</protein>
<reference evidence="1" key="1">
    <citation type="submission" date="2022-12" db="EMBL/GenBank/DDBJ databases">
        <authorList>
            <person name="Petersen C."/>
        </authorList>
    </citation>
    <scope>NUCLEOTIDE SEQUENCE</scope>
    <source>
        <strain evidence="1">IBT 21472</strain>
    </source>
</reference>
<evidence type="ECO:0000313" key="2">
    <source>
        <dbReference type="Proteomes" id="UP001147746"/>
    </source>
</evidence>
<reference evidence="1" key="2">
    <citation type="journal article" date="2023" name="IMA Fungus">
        <title>Comparative genomic study of the Penicillium genus elucidates a diverse pangenome and 15 lateral gene transfer events.</title>
        <authorList>
            <person name="Petersen C."/>
            <person name="Sorensen T."/>
            <person name="Nielsen M.R."/>
            <person name="Sondergaard T.E."/>
            <person name="Sorensen J.L."/>
            <person name="Fitzpatrick D.A."/>
            <person name="Frisvad J.C."/>
            <person name="Nielsen K.L."/>
        </authorList>
    </citation>
    <scope>NUCLEOTIDE SEQUENCE</scope>
    <source>
        <strain evidence="1">IBT 21472</strain>
    </source>
</reference>
<accession>A0A9W9U4W2</accession>
<evidence type="ECO:0000313" key="1">
    <source>
        <dbReference type="EMBL" id="KAJ5315544.1"/>
    </source>
</evidence>
<comment type="caution">
    <text evidence="1">The sequence shown here is derived from an EMBL/GenBank/DDBJ whole genome shotgun (WGS) entry which is preliminary data.</text>
</comment>
<organism evidence="1 2">
    <name type="scientific">Penicillium atrosanguineum</name>
    <dbReference type="NCBI Taxonomy" id="1132637"/>
    <lineage>
        <taxon>Eukaryota</taxon>
        <taxon>Fungi</taxon>
        <taxon>Dikarya</taxon>
        <taxon>Ascomycota</taxon>
        <taxon>Pezizomycotina</taxon>
        <taxon>Eurotiomycetes</taxon>
        <taxon>Eurotiomycetidae</taxon>
        <taxon>Eurotiales</taxon>
        <taxon>Aspergillaceae</taxon>
        <taxon>Penicillium</taxon>
    </lineage>
</organism>
<name>A0A9W9U4W2_9EURO</name>
<gene>
    <name evidence="1" type="ORF">N7476_005851</name>
</gene>